<feature type="domain" description="CcmH/CycL/Ccl2/NrfF N-terminal" evidence="8">
    <location>
        <begin position="14"/>
        <end position="153"/>
    </location>
</feature>
<evidence type="ECO:0000256" key="7">
    <source>
        <dbReference type="RuleBase" id="RU364112"/>
    </source>
</evidence>
<keyword evidence="10" id="KW-1185">Reference proteome</keyword>
<dbReference type="PANTHER" id="PTHR47870:SF1">
    <property type="entry name" value="CYTOCHROME C-TYPE BIOGENESIS PROTEIN CCMH"/>
    <property type="match status" value="1"/>
</dbReference>
<dbReference type="InterPro" id="IPR005616">
    <property type="entry name" value="CcmH/CycL/Ccl2/NrfF_N"/>
</dbReference>
<evidence type="ECO:0000259" key="8">
    <source>
        <dbReference type="Pfam" id="PF03918"/>
    </source>
</evidence>
<dbReference type="EMBL" id="CP017315">
    <property type="protein sequence ID" value="AQS42033.1"/>
    <property type="molecule type" value="Genomic_DNA"/>
</dbReference>
<protein>
    <recommendedName>
        <fullName evidence="7">Cytochrome c-type biogenesis protein</fullName>
    </recommendedName>
</protein>
<gene>
    <name evidence="9" type="primary">ccmH</name>
    <name evidence="9" type="ORF">BHV28_13500</name>
</gene>
<keyword evidence="7" id="KW-0472">Membrane</keyword>
<dbReference type="STRING" id="1902579.BHV28_13500"/>
<comment type="similarity">
    <text evidence="1 7">Belongs to the CcmH/CycL/Ccl2/NrfF family.</text>
</comment>
<dbReference type="Gene3D" id="1.10.8.640">
    <property type="entry name" value="Cytochrome C biogenesis protein"/>
    <property type="match status" value="1"/>
</dbReference>
<evidence type="ECO:0000256" key="6">
    <source>
        <dbReference type="ARBA" id="ARBA00023004"/>
    </source>
</evidence>
<evidence type="ECO:0000313" key="9">
    <source>
        <dbReference type="EMBL" id="AQS42033.1"/>
    </source>
</evidence>
<sequence>MRGKIFYIILLAFAVVHAAGPAQAVLPDEVLADPVLEIRARTLSAQLRCLVCQNETIDESTVPLARDLRLLVRERLVAGDSDRQVLDFLVARYGDFILLKPRLSARTMLLWFAPLLIFLGAAGWLVVVARRNSGGLAVSPLTAEEENRLARLLEDERKQD</sequence>
<comment type="function">
    <text evidence="7">Possible subunit of a heme lyase.</text>
</comment>
<dbReference type="Proteomes" id="UP000188912">
    <property type="component" value="Chromosome"/>
</dbReference>
<organism evidence="9 10">
    <name type="scientific">Candidatus Tokpelaia hoelldobleri</name>
    <dbReference type="NCBI Taxonomy" id="1902579"/>
    <lineage>
        <taxon>Bacteria</taxon>
        <taxon>Pseudomonadati</taxon>
        <taxon>Pseudomonadota</taxon>
        <taxon>Alphaproteobacteria</taxon>
        <taxon>Hyphomicrobiales</taxon>
        <taxon>Candidatus Tokpelaia</taxon>
    </lineage>
</organism>
<dbReference type="AlphaFoldDB" id="A0A1U9JW03"/>
<keyword evidence="4 7" id="KW-0732">Signal</keyword>
<feature type="signal peptide" evidence="7">
    <location>
        <begin position="1"/>
        <end position="24"/>
    </location>
</feature>
<keyword evidence="7" id="KW-0812">Transmembrane</keyword>
<keyword evidence="6 7" id="KW-0408">Iron</keyword>
<feature type="chain" id="PRO_5011831031" description="Cytochrome c-type biogenesis protein" evidence="7">
    <location>
        <begin position="25"/>
        <end position="160"/>
    </location>
</feature>
<evidence type="ECO:0000256" key="3">
    <source>
        <dbReference type="ARBA" id="ARBA00022723"/>
    </source>
</evidence>
<feature type="transmembrane region" description="Helical" evidence="7">
    <location>
        <begin position="108"/>
        <end position="129"/>
    </location>
</feature>
<dbReference type="GO" id="GO:0017004">
    <property type="term" value="P:cytochrome complex assembly"/>
    <property type="evidence" value="ECO:0007669"/>
    <property type="project" value="UniProtKB-KW"/>
</dbReference>
<proteinExistence type="inferred from homology"/>
<keyword evidence="3 7" id="KW-0479">Metal-binding</keyword>
<dbReference type="InterPro" id="IPR038297">
    <property type="entry name" value="CcmH/CycL/NrfF/Ccl2_sf"/>
</dbReference>
<evidence type="ECO:0000256" key="4">
    <source>
        <dbReference type="ARBA" id="ARBA00022729"/>
    </source>
</evidence>
<keyword evidence="7" id="KW-1133">Transmembrane helix</keyword>
<reference evidence="9 10" key="1">
    <citation type="journal article" date="2010" name="Science">
        <title>Genomic comparison of the ants Camponotus floridanus and Harpegnathos saltator.</title>
        <authorList>
            <person name="Bonasio R."/>
            <person name="Zhang G."/>
            <person name="Ye C."/>
            <person name="Mutti N.S."/>
            <person name="Fang X."/>
            <person name="Qin N."/>
            <person name="Donahue G."/>
            <person name="Yang P."/>
            <person name="Li Q."/>
            <person name="Li C."/>
            <person name="Zhang P."/>
            <person name="Huang Z."/>
            <person name="Berger S.L."/>
            <person name="Reinberg D."/>
            <person name="Wang J."/>
            <person name="Liebig J."/>
        </authorList>
    </citation>
    <scope>NUCLEOTIDE SEQUENCE [LARGE SCALE GENOMIC DNA]</scope>
    <source>
        <strain evidence="9 10">Hsal</strain>
    </source>
</reference>
<dbReference type="GO" id="GO:0046872">
    <property type="term" value="F:metal ion binding"/>
    <property type="evidence" value="ECO:0007669"/>
    <property type="project" value="UniProtKB-KW"/>
</dbReference>
<name>A0A1U9JW03_9HYPH</name>
<dbReference type="InterPro" id="IPR051263">
    <property type="entry name" value="C-type_cytochrome_biogenesis"/>
</dbReference>
<dbReference type="GO" id="GO:0005886">
    <property type="term" value="C:plasma membrane"/>
    <property type="evidence" value="ECO:0007669"/>
    <property type="project" value="TreeGrafter"/>
</dbReference>
<dbReference type="CDD" id="cd16378">
    <property type="entry name" value="CcmH_N"/>
    <property type="match status" value="1"/>
</dbReference>
<dbReference type="PANTHER" id="PTHR47870">
    <property type="entry name" value="CYTOCHROME C-TYPE BIOGENESIS PROTEIN CCMH"/>
    <property type="match status" value="1"/>
</dbReference>
<reference evidence="9 10" key="2">
    <citation type="journal article" date="2016" name="Sci. Rep.">
        <title>The genome of Rhizobiales bacteria in predatory ants reveals urease gene functions but no genes for nitrogen fixation.</title>
        <authorList>
            <person name="Neuvonen M.M."/>
            <person name="Tamarit D."/>
            <person name="Naslund K."/>
            <person name="Liebig J."/>
            <person name="Feldhaar H."/>
            <person name="Moran N.A."/>
            <person name="Guy L."/>
            <person name="Andersson S.G."/>
        </authorList>
    </citation>
    <scope>NUCLEOTIDE SEQUENCE [LARGE SCALE GENOMIC DNA]</scope>
    <source>
        <strain evidence="9 10">Hsal</strain>
    </source>
</reference>
<evidence type="ECO:0000313" key="10">
    <source>
        <dbReference type="Proteomes" id="UP000188912"/>
    </source>
</evidence>
<accession>A0A1U9JW03</accession>
<evidence type="ECO:0000256" key="1">
    <source>
        <dbReference type="ARBA" id="ARBA00010342"/>
    </source>
</evidence>
<dbReference type="KEGG" id="thd:BHV28_13500"/>
<evidence type="ECO:0000256" key="2">
    <source>
        <dbReference type="ARBA" id="ARBA00022617"/>
    </source>
</evidence>
<keyword evidence="2 7" id="KW-0349">Heme</keyword>
<dbReference type="Pfam" id="PF03918">
    <property type="entry name" value="CcmH"/>
    <property type="match status" value="1"/>
</dbReference>
<keyword evidence="5" id="KW-0201">Cytochrome c-type biogenesis</keyword>
<evidence type="ECO:0000256" key="5">
    <source>
        <dbReference type="ARBA" id="ARBA00022748"/>
    </source>
</evidence>